<dbReference type="EMBL" id="JABWDY010030229">
    <property type="protein sequence ID" value="KAF5185773.1"/>
    <property type="molecule type" value="Genomic_DNA"/>
</dbReference>
<dbReference type="Proteomes" id="UP000554482">
    <property type="component" value="Unassembled WGS sequence"/>
</dbReference>
<protein>
    <submittedName>
        <fullName evidence="1">Uncharacterized protein</fullName>
    </submittedName>
</protein>
<comment type="caution">
    <text evidence="1">The sequence shown here is derived from an EMBL/GenBank/DDBJ whole genome shotgun (WGS) entry which is preliminary data.</text>
</comment>
<gene>
    <name evidence="1" type="ORF">FRX31_024641</name>
</gene>
<sequence>MDQGPYMLFTSQAMYDLYWVVVSNGPIVVDLYRSGNIDLVGRGGIKRGLRIHGPSQPIDDPHTYPAPPAGPLSIDDPWSFAIPFVDDSRVTTLEPMLHSLQLVSFIYYVR</sequence>
<evidence type="ECO:0000313" key="2">
    <source>
        <dbReference type="Proteomes" id="UP000554482"/>
    </source>
</evidence>
<evidence type="ECO:0000313" key="1">
    <source>
        <dbReference type="EMBL" id="KAF5185773.1"/>
    </source>
</evidence>
<reference evidence="1 2" key="1">
    <citation type="submission" date="2020-06" db="EMBL/GenBank/DDBJ databases">
        <title>Transcriptomic and genomic resources for Thalictrum thalictroides and T. hernandezii: Facilitating candidate gene discovery in an emerging model plant lineage.</title>
        <authorList>
            <person name="Arias T."/>
            <person name="Riano-Pachon D.M."/>
            <person name="Di Stilio V.S."/>
        </authorList>
    </citation>
    <scope>NUCLEOTIDE SEQUENCE [LARGE SCALE GENOMIC DNA]</scope>
    <source>
        <strain evidence="2">cv. WT478/WT964</strain>
        <tissue evidence="1">Leaves</tissue>
    </source>
</reference>
<name>A0A7J6VLH3_THATH</name>
<dbReference type="OrthoDB" id="10626813at2759"/>
<keyword evidence="2" id="KW-1185">Reference proteome</keyword>
<proteinExistence type="predicted"/>
<organism evidence="1 2">
    <name type="scientific">Thalictrum thalictroides</name>
    <name type="common">Rue-anemone</name>
    <name type="synonym">Anemone thalictroides</name>
    <dbReference type="NCBI Taxonomy" id="46969"/>
    <lineage>
        <taxon>Eukaryota</taxon>
        <taxon>Viridiplantae</taxon>
        <taxon>Streptophyta</taxon>
        <taxon>Embryophyta</taxon>
        <taxon>Tracheophyta</taxon>
        <taxon>Spermatophyta</taxon>
        <taxon>Magnoliopsida</taxon>
        <taxon>Ranunculales</taxon>
        <taxon>Ranunculaceae</taxon>
        <taxon>Thalictroideae</taxon>
        <taxon>Thalictrum</taxon>
    </lineage>
</organism>
<dbReference type="AlphaFoldDB" id="A0A7J6VLH3"/>
<accession>A0A7J6VLH3</accession>